<comment type="caution">
    <text evidence="2">The sequence shown here is derived from an EMBL/GenBank/DDBJ whole genome shotgun (WGS) entry which is preliminary data.</text>
</comment>
<organism evidence="2 3">
    <name type="scientific">Aphis craccivora</name>
    <name type="common">Cowpea aphid</name>
    <dbReference type="NCBI Taxonomy" id="307492"/>
    <lineage>
        <taxon>Eukaryota</taxon>
        <taxon>Metazoa</taxon>
        <taxon>Ecdysozoa</taxon>
        <taxon>Arthropoda</taxon>
        <taxon>Hexapoda</taxon>
        <taxon>Insecta</taxon>
        <taxon>Pterygota</taxon>
        <taxon>Neoptera</taxon>
        <taxon>Paraneoptera</taxon>
        <taxon>Hemiptera</taxon>
        <taxon>Sternorrhyncha</taxon>
        <taxon>Aphidomorpha</taxon>
        <taxon>Aphidoidea</taxon>
        <taxon>Aphididae</taxon>
        <taxon>Aphidini</taxon>
        <taxon>Aphis</taxon>
        <taxon>Aphis</taxon>
    </lineage>
</organism>
<keyword evidence="3" id="KW-1185">Reference proteome</keyword>
<evidence type="ECO:0000313" key="3">
    <source>
        <dbReference type="Proteomes" id="UP000478052"/>
    </source>
</evidence>
<proteinExistence type="predicted"/>
<accession>A0A6G0ZL29</accession>
<evidence type="ECO:0000313" key="2">
    <source>
        <dbReference type="EMBL" id="KAF0771802.1"/>
    </source>
</evidence>
<name>A0A6G0ZL29_APHCR</name>
<dbReference type="AlphaFoldDB" id="A0A6G0ZL29"/>
<evidence type="ECO:0000256" key="1">
    <source>
        <dbReference type="SAM" id="MobiDB-lite"/>
    </source>
</evidence>
<protein>
    <submittedName>
        <fullName evidence="2">PiggyBac transposable element-derived protein 4-like</fullName>
    </submittedName>
</protein>
<sequence>MSKKITDDDVLNILNEFMDDSGSEKDDDKSDGEDSVFDDDNDDVDSEPSLTELQPMDFNLVEIIQNNYNVLREDEDVLALPLYENINSSERENDIQSDDEVLNSSTWGFDDSDEETEIGITEPSRNTTPVSQNVQAQKGRVNRQVDFTQLPWYKNNTLPKPHKFTSTSSMSNNIHFQSTEFDIFNIFFPIQMIKLIKKETNRYAFTCIRSLRRKNALKSNCI</sequence>
<feature type="compositionally biased region" description="Acidic residues" evidence="1">
    <location>
        <begin position="29"/>
        <end position="46"/>
    </location>
</feature>
<dbReference type="Proteomes" id="UP000478052">
    <property type="component" value="Unassembled WGS sequence"/>
</dbReference>
<feature type="region of interest" description="Disordered" evidence="1">
    <location>
        <begin position="17"/>
        <end position="52"/>
    </location>
</feature>
<dbReference type="EMBL" id="VUJU01000252">
    <property type="protein sequence ID" value="KAF0771802.1"/>
    <property type="molecule type" value="Genomic_DNA"/>
</dbReference>
<gene>
    <name evidence="2" type="ORF">FWK35_00005470</name>
</gene>
<reference evidence="2 3" key="1">
    <citation type="submission" date="2019-08" db="EMBL/GenBank/DDBJ databases">
        <title>Whole genome of Aphis craccivora.</title>
        <authorList>
            <person name="Voronova N.V."/>
            <person name="Shulinski R.S."/>
            <person name="Bandarenka Y.V."/>
            <person name="Zhorov D.G."/>
            <person name="Warner D."/>
        </authorList>
    </citation>
    <scope>NUCLEOTIDE SEQUENCE [LARGE SCALE GENOMIC DNA]</scope>
    <source>
        <strain evidence="2">180601</strain>
        <tissue evidence="2">Whole Body</tissue>
    </source>
</reference>
<dbReference type="OrthoDB" id="75807at2759"/>